<evidence type="ECO:0000313" key="1">
    <source>
        <dbReference type="EMBL" id="KGO95068.1"/>
    </source>
</evidence>
<dbReference type="AlphaFoldDB" id="A0A0A2MUB7"/>
<sequence length="136" mass="15247">MDETSAPASKLIVTRFITSFLPEILPATQSATTELTHITTVLNTLFTKMYGLHINAEVIFEAFESLAYCISVIEPRKPSMGSKPYIETNSHAIFLNVAPIAMHDMEILAAYQQNDDQSLSMESGELLLKLELFDYR</sequence>
<gene>
    <name evidence="1" type="ORF">Q766_02895</name>
</gene>
<dbReference type="Proteomes" id="UP000030111">
    <property type="component" value="Unassembled WGS sequence"/>
</dbReference>
<accession>A0A0A2MUB7</accession>
<comment type="caution">
    <text evidence="1">The sequence shown here is derived from an EMBL/GenBank/DDBJ whole genome shotgun (WGS) entry which is preliminary data.</text>
</comment>
<dbReference type="RefSeq" id="WP_026992446.1">
    <property type="nucleotide sequence ID" value="NZ_JRLY01000001.1"/>
</dbReference>
<organism evidence="1 2">
    <name type="scientific">Flavobacterium subsaxonicum WB 4.1-42 = DSM 21790</name>
    <dbReference type="NCBI Taxonomy" id="1121898"/>
    <lineage>
        <taxon>Bacteria</taxon>
        <taxon>Pseudomonadati</taxon>
        <taxon>Bacteroidota</taxon>
        <taxon>Flavobacteriia</taxon>
        <taxon>Flavobacteriales</taxon>
        <taxon>Flavobacteriaceae</taxon>
        <taxon>Flavobacterium</taxon>
    </lineage>
</organism>
<keyword evidence="2" id="KW-1185">Reference proteome</keyword>
<dbReference type="STRING" id="1121898.GCA_000422725_01051"/>
<reference evidence="1 2" key="1">
    <citation type="submission" date="2013-09" db="EMBL/GenBank/DDBJ databases">
        <authorList>
            <person name="Zeng Z."/>
            <person name="Chen C."/>
        </authorList>
    </citation>
    <scope>NUCLEOTIDE SEQUENCE [LARGE SCALE GENOMIC DNA]</scope>
    <source>
        <strain evidence="1 2">WB 4.1-42</strain>
    </source>
</reference>
<name>A0A0A2MUB7_9FLAO</name>
<protein>
    <submittedName>
        <fullName evidence="1">Uncharacterized protein</fullName>
    </submittedName>
</protein>
<dbReference type="EMBL" id="JRLY01000001">
    <property type="protein sequence ID" value="KGO95068.1"/>
    <property type="molecule type" value="Genomic_DNA"/>
</dbReference>
<proteinExistence type="predicted"/>
<evidence type="ECO:0000313" key="2">
    <source>
        <dbReference type="Proteomes" id="UP000030111"/>
    </source>
</evidence>